<evidence type="ECO:0000256" key="1">
    <source>
        <dbReference type="SAM" id="Phobius"/>
    </source>
</evidence>
<gene>
    <name evidence="3" type="ORF">QBC35DRAFT_209378</name>
</gene>
<dbReference type="EMBL" id="MU864391">
    <property type="protein sequence ID" value="KAK4188187.1"/>
    <property type="molecule type" value="Genomic_DNA"/>
</dbReference>
<protein>
    <recommendedName>
        <fullName evidence="2">DUF6594 domain-containing protein</fullName>
    </recommendedName>
</protein>
<accession>A0AAN6WXZ4</accession>
<keyword evidence="1" id="KW-1133">Transmembrane helix</keyword>
<dbReference type="Proteomes" id="UP001302126">
    <property type="component" value="Unassembled WGS sequence"/>
</dbReference>
<sequence>MDFFRTFSAELGLLKLHYGTQCGSIMKEIRAFTREHGKSLRSLPDHRTTSSDSLDSPYAQYDRLMTRLHEALNNHFSVITKTIEIRKLYPLPIERHRTLMQVIENEQLLQHNDAAVYFDRPDDFSTINPLPPHWVTRVLHSAVVQQFLRKRFADGTCRNSAAVSEPELLIINVANLLGTVLFLLVPIGCMMLANLTNGQVYALIVGCTLPFTALLSRVLACDTQKTLIGACGYLAVMAAFTVTSSKT</sequence>
<proteinExistence type="predicted"/>
<organism evidence="3 4">
    <name type="scientific">Podospora australis</name>
    <dbReference type="NCBI Taxonomy" id="1536484"/>
    <lineage>
        <taxon>Eukaryota</taxon>
        <taxon>Fungi</taxon>
        <taxon>Dikarya</taxon>
        <taxon>Ascomycota</taxon>
        <taxon>Pezizomycotina</taxon>
        <taxon>Sordariomycetes</taxon>
        <taxon>Sordariomycetidae</taxon>
        <taxon>Sordariales</taxon>
        <taxon>Podosporaceae</taxon>
        <taxon>Podospora</taxon>
    </lineage>
</organism>
<name>A0AAN6WXZ4_9PEZI</name>
<comment type="caution">
    <text evidence="3">The sequence shown here is derived from an EMBL/GenBank/DDBJ whole genome shotgun (WGS) entry which is preliminary data.</text>
</comment>
<dbReference type="InterPro" id="IPR046529">
    <property type="entry name" value="DUF6594"/>
</dbReference>
<feature type="transmembrane region" description="Helical" evidence="1">
    <location>
        <begin position="168"/>
        <end position="193"/>
    </location>
</feature>
<evidence type="ECO:0000259" key="2">
    <source>
        <dbReference type="Pfam" id="PF20237"/>
    </source>
</evidence>
<feature type="transmembrane region" description="Helical" evidence="1">
    <location>
        <begin position="199"/>
        <end position="220"/>
    </location>
</feature>
<reference evidence="3" key="1">
    <citation type="journal article" date="2023" name="Mol. Phylogenet. Evol.">
        <title>Genome-scale phylogeny and comparative genomics of the fungal order Sordariales.</title>
        <authorList>
            <person name="Hensen N."/>
            <person name="Bonometti L."/>
            <person name="Westerberg I."/>
            <person name="Brannstrom I.O."/>
            <person name="Guillou S."/>
            <person name="Cros-Aarteil S."/>
            <person name="Calhoun S."/>
            <person name="Haridas S."/>
            <person name="Kuo A."/>
            <person name="Mondo S."/>
            <person name="Pangilinan J."/>
            <person name="Riley R."/>
            <person name="LaButti K."/>
            <person name="Andreopoulos B."/>
            <person name="Lipzen A."/>
            <person name="Chen C."/>
            <person name="Yan M."/>
            <person name="Daum C."/>
            <person name="Ng V."/>
            <person name="Clum A."/>
            <person name="Steindorff A."/>
            <person name="Ohm R.A."/>
            <person name="Martin F."/>
            <person name="Silar P."/>
            <person name="Natvig D.O."/>
            <person name="Lalanne C."/>
            <person name="Gautier V."/>
            <person name="Ament-Velasquez S.L."/>
            <person name="Kruys A."/>
            <person name="Hutchinson M.I."/>
            <person name="Powell A.J."/>
            <person name="Barry K."/>
            <person name="Miller A.N."/>
            <person name="Grigoriev I.V."/>
            <person name="Debuchy R."/>
            <person name="Gladieux P."/>
            <person name="Hiltunen Thoren M."/>
            <person name="Johannesson H."/>
        </authorList>
    </citation>
    <scope>NUCLEOTIDE SEQUENCE</scope>
    <source>
        <strain evidence="3">PSN309</strain>
    </source>
</reference>
<dbReference type="AlphaFoldDB" id="A0AAN6WXZ4"/>
<feature type="transmembrane region" description="Helical" evidence="1">
    <location>
        <begin position="227"/>
        <end position="245"/>
    </location>
</feature>
<dbReference type="Pfam" id="PF20237">
    <property type="entry name" value="DUF6594"/>
    <property type="match status" value="1"/>
</dbReference>
<keyword evidence="4" id="KW-1185">Reference proteome</keyword>
<reference evidence="3" key="2">
    <citation type="submission" date="2023-05" db="EMBL/GenBank/DDBJ databases">
        <authorList>
            <consortium name="Lawrence Berkeley National Laboratory"/>
            <person name="Steindorff A."/>
            <person name="Hensen N."/>
            <person name="Bonometti L."/>
            <person name="Westerberg I."/>
            <person name="Brannstrom I.O."/>
            <person name="Guillou S."/>
            <person name="Cros-Aarteil S."/>
            <person name="Calhoun S."/>
            <person name="Haridas S."/>
            <person name="Kuo A."/>
            <person name="Mondo S."/>
            <person name="Pangilinan J."/>
            <person name="Riley R."/>
            <person name="Labutti K."/>
            <person name="Andreopoulos B."/>
            <person name="Lipzen A."/>
            <person name="Chen C."/>
            <person name="Yanf M."/>
            <person name="Daum C."/>
            <person name="Ng V."/>
            <person name="Clum A."/>
            <person name="Ohm R."/>
            <person name="Martin F."/>
            <person name="Silar P."/>
            <person name="Natvig D."/>
            <person name="Lalanne C."/>
            <person name="Gautier V."/>
            <person name="Ament-Velasquez S.L."/>
            <person name="Kruys A."/>
            <person name="Hutchinson M.I."/>
            <person name="Powell A.J."/>
            <person name="Barry K."/>
            <person name="Miller A.N."/>
            <person name="Grigoriev I.V."/>
            <person name="Debuchy R."/>
            <person name="Gladieux P."/>
            <person name="Thoren M.H."/>
            <person name="Johannesson H."/>
        </authorList>
    </citation>
    <scope>NUCLEOTIDE SEQUENCE</scope>
    <source>
        <strain evidence="3">PSN309</strain>
    </source>
</reference>
<keyword evidence="1" id="KW-0472">Membrane</keyword>
<keyword evidence="1" id="KW-0812">Transmembrane</keyword>
<feature type="domain" description="DUF6594" evidence="2">
    <location>
        <begin position="26"/>
        <end position="238"/>
    </location>
</feature>
<evidence type="ECO:0000313" key="3">
    <source>
        <dbReference type="EMBL" id="KAK4188187.1"/>
    </source>
</evidence>
<evidence type="ECO:0000313" key="4">
    <source>
        <dbReference type="Proteomes" id="UP001302126"/>
    </source>
</evidence>